<accession>A0A173T2B4</accession>
<proteinExistence type="predicted"/>
<dbReference type="Proteomes" id="UP000095673">
    <property type="component" value="Unassembled WGS sequence"/>
</dbReference>
<gene>
    <name evidence="1" type="ORF">ERS852580_01304</name>
</gene>
<evidence type="ECO:0000313" key="1">
    <source>
        <dbReference type="EMBL" id="CUM95458.1"/>
    </source>
</evidence>
<sequence>MEDNRTSIKKRLDDIFIEKMGYLVNRLTNDQRSKSLLSDSAGMQARDLLKLYMELENEFHIDFNPLVLDGNFDKYDCLLGYIVRKTGEKNVN</sequence>
<dbReference type="OrthoDB" id="2066579at2"/>
<dbReference type="EMBL" id="CYXM01000005">
    <property type="protein sequence ID" value="CUM95458.1"/>
    <property type="molecule type" value="Genomic_DNA"/>
</dbReference>
<name>A0A173T2B4_9FIRM</name>
<dbReference type="RefSeq" id="WP_055195757.1">
    <property type="nucleotide sequence ID" value="NZ_CP143947.1"/>
</dbReference>
<dbReference type="AlphaFoldDB" id="A0A173T2B4"/>
<protein>
    <submittedName>
        <fullName evidence="1">Peptide maturation system acyl carrier-related protein</fullName>
    </submittedName>
</protein>
<organism evidence="1 2">
    <name type="scientific">Agathobacter rectalis</name>
    <dbReference type="NCBI Taxonomy" id="39491"/>
    <lineage>
        <taxon>Bacteria</taxon>
        <taxon>Bacillati</taxon>
        <taxon>Bacillota</taxon>
        <taxon>Clostridia</taxon>
        <taxon>Lachnospirales</taxon>
        <taxon>Lachnospiraceae</taxon>
        <taxon>Agathobacter</taxon>
    </lineage>
</organism>
<reference evidence="1 2" key="1">
    <citation type="submission" date="2015-09" db="EMBL/GenBank/DDBJ databases">
        <authorList>
            <consortium name="Pathogen Informatics"/>
        </authorList>
    </citation>
    <scope>NUCLEOTIDE SEQUENCE [LARGE SCALE GENOMIC DNA]</scope>
    <source>
        <strain evidence="1 2">2789STDY5834968</strain>
    </source>
</reference>
<evidence type="ECO:0000313" key="2">
    <source>
        <dbReference type="Proteomes" id="UP000095673"/>
    </source>
</evidence>